<keyword evidence="3" id="KW-1185">Reference proteome</keyword>
<dbReference type="Proteomes" id="UP000828390">
    <property type="component" value="Unassembled WGS sequence"/>
</dbReference>
<comment type="caution">
    <text evidence="2">The sequence shown here is derived from an EMBL/GenBank/DDBJ whole genome shotgun (WGS) entry which is preliminary data.</text>
</comment>
<proteinExistence type="predicted"/>
<feature type="region of interest" description="Disordered" evidence="1">
    <location>
        <begin position="509"/>
        <end position="537"/>
    </location>
</feature>
<dbReference type="AlphaFoldDB" id="A0A9D4IF82"/>
<evidence type="ECO:0000313" key="3">
    <source>
        <dbReference type="Proteomes" id="UP000828390"/>
    </source>
</evidence>
<dbReference type="OrthoDB" id="6160515at2759"/>
<name>A0A9D4IF82_DREPO</name>
<evidence type="ECO:0000256" key="1">
    <source>
        <dbReference type="SAM" id="MobiDB-lite"/>
    </source>
</evidence>
<feature type="compositionally biased region" description="Basic residues" evidence="1">
    <location>
        <begin position="31"/>
        <end position="51"/>
    </location>
</feature>
<evidence type="ECO:0000313" key="2">
    <source>
        <dbReference type="EMBL" id="KAH3773196.1"/>
    </source>
</evidence>
<feature type="region of interest" description="Disordered" evidence="1">
    <location>
        <begin position="577"/>
        <end position="602"/>
    </location>
</feature>
<sequence>MPSWRFLCCTFNKATDDGGGIDAPNDMPSWRKNKSPTKSRSKHASGKKTWTRRSLLENEENELEMIPRHMVPYQMRALETPTSIPMMLDDEDDEIRKRLVRQIATRSRTSHQHLFQKQISEPTGTKTTFPWMDEGFVPNARPGTRLGISSVQMNARRSSQGNLLGNADSLNFRDSQPTSAFQPYSKSKSFTEGQSSPIVTSYRNGFAPMVVKPSYVPNKQVRTIPDGHVAKNNVLENDNHMKVYRAPTSDVGVRSIVSSTGPTRGLNKIPKLEDDPSAESELLAAPSINNDPQMTNNPRRTVMDMFENEMELSEESADDDDANKHRLDDISFAGDMSFGSNKLMFDTDSPEIHKQSTGMFSNNSKYDVLKSHSTKIIEKGRKPAINKKSESMYGYIPRAVTNLHASNVLEGTKLDDFFMRRQAERQQHIAPMSNNHSNYAILKNESVTDAEEDQPVIITTLVEDEENDEVEVLADVQNVDSIAYDMQCSSNARSVETVIDDMIRQLNAKKTNNKSGNDNGGHFRPPPHNEPSKRDGSEGFMQKLKHLIHRDPPKRTDENENQVIMIDFPPNVAADFNANANDETNSKTSQLATDVDNSEVLY</sequence>
<organism evidence="2 3">
    <name type="scientific">Dreissena polymorpha</name>
    <name type="common">Zebra mussel</name>
    <name type="synonym">Mytilus polymorpha</name>
    <dbReference type="NCBI Taxonomy" id="45954"/>
    <lineage>
        <taxon>Eukaryota</taxon>
        <taxon>Metazoa</taxon>
        <taxon>Spiralia</taxon>
        <taxon>Lophotrochozoa</taxon>
        <taxon>Mollusca</taxon>
        <taxon>Bivalvia</taxon>
        <taxon>Autobranchia</taxon>
        <taxon>Heteroconchia</taxon>
        <taxon>Euheterodonta</taxon>
        <taxon>Imparidentia</taxon>
        <taxon>Neoheterodontei</taxon>
        <taxon>Myida</taxon>
        <taxon>Dreissenoidea</taxon>
        <taxon>Dreissenidae</taxon>
        <taxon>Dreissena</taxon>
    </lineage>
</organism>
<protein>
    <submittedName>
        <fullName evidence="2">Uncharacterized protein</fullName>
    </submittedName>
</protein>
<reference evidence="2" key="1">
    <citation type="journal article" date="2019" name="bioRxiv">
        <title>The Genome of the Zebra Mussel, Dreissena polymorpha: A Resource for Invasive Species Research.</title>
        <authorList>
            <person name="McCartney M.A."/>
            <person name="Auch B."/>
            <person name="Kono T."/>
            <person name="Mallez S."/>
            <person name="Zhang Y."/>
            <person name="Obille A."/>
            <person name="Becker A."/>
            <person name="Abrahante J.E."/>
            <person name="Garbe J."/>
            <person name="Badalamenti J.P."/>
            <person name="Herman A."/>
            <person name="Mangelson H."/>
            <person name="Liachko I."/>
            <person name="Sullivan S."/>
            <person name="Sone E.D."/>
            <person name="Koren S."/>
            <person name="Silverstein K.A.T."/>
            <person name="Beckman K.B."/>
            <person name="Gohl D.M."/>
        </authorList>
    </citation>
    <scope>NUCLEOTIDE SEQUENCE</scope>
    <source>
        <strain evidence="2">Duluth1</strain>
        <tissue evidence="2">Whole animal</tissue>
    </source>
</reference>
<gene>
    <name evidence="2" type="ORF">DPMN_174553</name>
</gene>
<feature type="region of interest" description="Disordered" evidence="1">
    <location>
        <begin position="17"/>
        <end position="56"/>
    </location>
</feature>
<reference evidence="2" key="2">
    <citation type="submission" date="2020-11" db="EMBL/GenBank/DDBJ databases">
        <authorList>
            <person name="McCartney M.A."/>
            <person name="Auch B."/>
            <person name="Kono T."/>
            <person name="Mallez S."/>
            <person name="Becker A."/>
            <person name="Gohl D.M."/>
            <person name="Silverstein K.A.T."/>
            <person name="Koren S."/>
            <person name="Bechman K.B."/>
            <person name="Herman A."/>
            <person name="Abrahante J.E."/>
            <person name="Garbe J."/>
        </authorList>
    </citation>
    <scope>NUCLEOTIDE SEQUENCE</scope>
    <source>
        <strain evidence="2">Duluth1</strain>
        <tissue evidence="2">Whole animal</tissue>
    </source>
</reference>
<accession>A0A9D4IF82</accession>
<feature type="region of interest" description="Disordered" evidence="1">
    <location>
        <begin position="174"/>
        <end position="196"/>
    </location>
</feature>
<dbReference type="EMBL" id="JAIWYP010000009">
    <property type="protein sequence ID" value="KAH3773196.1"/>
    <property type="molecule type" value="Genomic_DNA"/>
</dbReference>